<evidence type="ECO:0000313" key="3">
    <source>
        <dbReference type="Proteomes" id="UP000241444"/>
    </source>
</evidence>
<evidence type="ECO:0000313" key="2">
    <source>
        <dbReference type="EMBL" id="PSH67782.1"/>
    </source>
</evidence>
<name>A0A2P7BMV1_9HYPH</name>
<gene>
    <name evidence="2" type="ORF">CU102_16365</name>
</gene>
<comment type="caution">
    <text evidence="2">The sequence shown here is derived from an EMBL/GenBank/DDBJ whole genome shotgun (WGS) entry which is preliminary data.</text>
</comment>
<sequence length="528" mass="56535">MMTATTPVFAQTIDAKGADELARTLSRYFGKTAIEKKILTVVPEADNYRVTFSTAKLLESLPKQDFFKGDFGEYSLLTKPLADGSWNVTSTAMPGGSIETTTPTGRESVQWSIDNANVSGIFDPKIGTFSKGSFSYGSFKMKSTSPTQDVDASANSAKGEFVGAAAAAGGVDVSNIQSAVDFQETMVIKTPPPADGTSTDGSAAAPPSAPAEALKVVIRGAELGVNAEGKGVRNLELLDLWAFFIAHSQEMKLKDTEQAELKTKLLAALPLWDKLSGAYHLADLGVETPLGAFAAKNISQELNFDGISKDGKYQYALRTNGLKYPALPIPEWSVQFLPTDVELAFGTEGLDLDTIAKAAIADMDLNREKPFSDEFEANTATAFMINPPKLVINKSLVRTADTELTVEGEVSFVAMKPESRTTWEMAGFDAALDRLTKASEQQPEIKDYIVFAKLAKDFGAQLPNGHIQWIVDQKADGSVNINGNPVKGPDPVVEPGSDDTLDGGVTLDDNVINPDAQEDDQTDTPPAQ</sequence>
<dbReference type="EMBL" id="PGGO01000012">
    <property type="protein sequence ID" value="PSH67782.1"/>
    <property type="molecule type" value="Genomic_DNA"/>
</dbReference>
<accession>A0A2P7BMV1</accession>
<dbReference type="Proteomes" id="UP000241444">
    <property type="component" value="Unassembled WGS sequence"/>
</dbReference>
<keyword evidence="3" id="KW-1185">Reference proteome</keyword>
<feature type="region of interest" description="Disordered" evidence="1">
    <location>
        <begin position="480"/>
        <end position="528"/>
    </location>
</feature>
<proteinExistence type="predicted"/>
<protein>
    <recommendedName>
        <fullName evidence="4">DUF2125 domain-containing protein</fullName>
    </recommendedName>
</protein>
<organism evidence="2 3">
    <name type="scientific">Phyllobacterium brassicacearum</name>
    <dbReference type="NCBI Taxonomy" id="314235"/>
    <lineage>
        <taxon>Bacteria</taxon>
        <taxon>Pseudomonadati</taxon>
        <taxon>Pseudomonadota</taxon>
        <taxon>Alphaproteobacteria</taxon>
        <taxon>Hyphomicrobiales</taxon>
        <taxon>Phyllobacteriaceae</taxon>
        <taxon>Phyllobacterium</taxon>
    </lineage>
</organism>
<evidence type="ECO:0008006" key="4">
    <source>
        <dbReference type="Google" id="ProtNLM"/>
    </source>
</evidence>
<reference evidence="3" key="1">
    <citation type="submission" date="2017-11" db="EMBL/GenBank/DDBJ databases">
        <authorList>
            <person name="Kuznetsova I."/>
            <person name="Sazanova A."/>
            <person name="Chirak E."/>
            <person name="Safronova V."/>
            <person name="Willems A."/>
        </authorList>
    </citation>
    <scope>NUCLEOTIDE SEQUENCE [LARGE SCALE GENOMIC DNA]</scope>
    <source>
        <strain evidence="3">STM 196</strain>
    </source>
</reference>
<evidence type="ECO:0000256" key="1">
    <source>
        <dbReference type="SAM" id="MobiDB-lite"/>
    </source>
</evidence>
<dbReference type="AlphaFoldDB" id="A0A2P7BMV1"/>